<keyword evidence="5" id="KW-1185">Reference proteome</keyword>
<dbReference type="Proteomes" id="UP000332933">
    <property type="component" value="Unassembled WGS sequence"/>
</dbReference>
<dbReference type="EMBL" id="VJMH01007058">
    <property type="protein sequence ID" value="KAF0685707.1"/>
    <property type="molecule type" value="Genomic_DNA"/>
</dbReference>
<evidence type="ECO:0000313" key="4">
    <source>
        <dbReference type="EMBL" id="VFT99114.1"/>
    </source>
</evidence>
<protein>
    <submittedName>
        <fullName evidence="4">Aste57867_22454 protein</fullName>
    </submittedName>
</protein>
<reference evidence="3" key="2">
    <citation type="submission" date="2019-06" db="EMBL/GenBank/DDBJ databases">
        <title>Genomics analysis of Aphanomyces spp. identifies a new class of oomycete effector associated with host adaptation.</title>
        <authorList>
            <person name="Gaulin E."/>
        </authorList>
    </citation>
    <scope>NUCLEOTIDE SEQUENCE</scope>
    <source>
        <strain evidence="3">CBS 578.67</strain>
    </source>
</reference>
<organism evidence="4 5">
    <name type="scientific">Aphanomyces stellatus</name>
    <dbReference type="NCBI Taxonomy" id="120398"/>
    <lineage>
        <taxon>Eukaryota</taxon>
        <taxon>Sar</taxon>
        <taxon>Stramenopiles</taxon>
        <taxon>Oomycota</taxon>
        <taxon>Saprolegniomycetes</taxon>
        <taxon>Saprolegniales</taxon>
        <taxon>Verrucalvaceae</taxon>
        <taxon>Aphanomyces</taxon>
    </lineage>
</organism>
<name>A0A485LKU8_9STRA</name>
<proteinExistence type="predicted"/>
<accession>A0A485LKU8</accession>
<dbReference type="EMBL" id="CAADRA010007084">
    <property type="protein sequence ID" value="VFT99114.1"/>
    <property type="molecule type" value="Genomic_DNA"/>
</dbReference>
<dbReference type="InterPro" id="IPR037401">
    <property type="entry name" value="SnoaL-like"/>
</dbReference>
<evidence type="ECO:0000259" key="2">
    <source>
        <dbReference type="Pfam" id="PF13474"/>
    </source>
</evidence>
<evidence type="ECO:0000256" key="1">
    <source>
        <dbReference type="SAM" id="MobiDB-lite"/>
    </source>
</evidence>
<evidence type="ECO:0000313" key="3">
    <source>
        <dbReference type="EMBL" id="KAF0685707.1"/>
    </source>
</evidence>
<dbReference type="Pfam" id="PF13474">
    <property type="entry name" value="SnoaL_3"/>
    <property type="match status" value="1"/>
</dbReference>
<gene>
    <name evidence="4" type="primary">Aste57867_22454</name>
    <name evidence="3" type="ORF">As57867_022384</name>
    <name evidence="4" type="ORF">ASTE57867_22454</name>
</gene>
<reference evidence="4 5" key="1">
    <citation type="submission" date="2019-03" db="EMBL/GenBank/DDBJ databases">
        <authorList>
            <person name="Gaulin E."/>
            <person name="Dumas B."/>
        </authorList>
    </citation>
    <scope>NUCLEOTIDE SEQUENCE [LARGE SCALE GENOMIC DNA]</scope>
    <source>
        <strain evidence="4">CBS 568.67</strain>
    </source>
</reference>
<feature type="domain" description="SnoaL-like" evidence="2">
    <location>
        <begin position="18"/>
        <end position="138"/>
    </location>
</feature>
<sequence>MSAKSLVIGSGEYRDVSVLLDAFHRGAAEANLTLYFGCFHADGRFLGTDASENWHVNEFFDWCLPHFKAGDGWLYRPIANSRKVAYFPNETNPLFCVFDELLKSEQFIATSRGSGTLVFNIEKRTWLISQYHLTFPIPNDIATHVTKKISIFEKSATEATAAVAAAEAARRLIEEWDLEDKRPPAVPATSSKKKGGKKK</sequence>
<feature type="region of interest" description="Disordered" evidence="1">
    <location>
        <begin position="180"/>
        <end position="199"/>
    </location>
</feature>
<dbReference type="AlphaFoldDB" id="A0A485LKU8"/>
<evidence type="ECO:0000313" key="5">
    <source>
        <dbReference type="Proteomes" id="UP000332933"/>
    </source>
</evidence>
<dbReference type="OrthoDB" id="69184at2759"/>